<evidence type="ECO:0000259" key="3">
    <source>
        <dbReference type="Pfam" id="PF22124"/>
    </source>
</evidence>
<dbReference type="Pfam" id="PF14498">
    <property type="entry name" value="Glyco_hyd_65N_2"/>
    <property type="match status" value="2"/>
</dbReference>
<protein>
    <submittedName>
        <fullName evidence="4">Fibronectin type III domain protein</fullName>
    </submittedName>
</protein>
<sequence length="1079" mass="119462">MVKGSAEGYWEIHRVANANNGMNQWGGAGNDKELGEWATGDTNNQLFFNIKTTIWPEFSTEDSTKEKYYFVRFLCNKGCASLSTNGTDNCIRIYAADPADAQMWKLVGTKDNFQLVNKTGVYAIVSNEPITPEVGGLNNNPIRSSKTKDPNGFQLVESTNGQYGSGFEIVAIGKSGNNHWNKWGGDNNNNTIGFWQANDGNNVLTFVDPDKMEYADCKSTGIEGYVPANDLTLWYTEPATTARLYAGGQGYSNWMEYALPIGDGQFGASLFGGIKKDEIQFNEKTLWSGRSTDLSGGGSGYGKYENFGSLYAEYIGSDIDYSSKGGVTNYYRQLDLSSATGKVSFQDKNGVTYTREYIASNPARVVAARYTASEAGKINLRFSLASGKPGVVAATTYEADGGVFSGKLETVNYNARFKVVPMGGTMKQTAEGIEVKDADEVLVILAGGTDFDAYEASYIKHTAQLATTIQARVNDAAKLSWNALYDAHVKDFQKFFNRVDFQLAGTKNQLPTNKLIDAYNGGKGADALMLEKLYFAYGRYLEISSSRGVDLPANLQGIWSNITNPAWNADIHANINVQMNYWPAEPTNLSEMHLPFINYIWNMAENHNEWKKYAQMSGQNRGWTCFTENNIFGGGSKFASNYVIANAWYCTHLWQHYRYTLDKEYLKKVFPAMLSATYFWLDRLILDQDGTYEAPKEWSPEHGPGSENGVAHAQQLVYDLFDNTLKAIEVIGQDVAKISDEDLNKLKDRFTKLDKGLHIEMYDGQWGDKHNNLTKGNPILREWKYSPYTATGDKHHRHMSHLMCLYPFSQVHPGTGLFDAAVNSMLLRGDGATGWSMGWKINLWARALDGDHARTILNNALRHANGGAGVFYNLFDSHAPFQIDGNFGACAGIAEMIMQSNADTIRILPALPTAWKDGHMKGLKAVKDFTVDIDWKAGKATRVMITNNKGQAIPVLYKHLKDATVYVNDKKVTLAVDNKGVATLEGGAGSVYIFDFDGSYKPTGIQQAQKAQLEISLKDNLVKVTGKDVKKVNVYDLQGRLVKTSNKASFRVNTAADHVLVIEVTDADNKVTTKRVAVL</sequence>
<dbReference type="InterPro" id="IPR027414">
    <property type="entry name" value="GH95_N_dom"/>
</dbReference>
<dbReference type="Gene3D" id="1.50.10.10">
    <property type="match status" value="1"/>
</dbReference>
<evidence type="ECO:0000313" key="4">
    <source>
        <dbReference type="EMBL" id="EJW97298.1"/>
    </source>
</evidence>
<dbReference type="InterPro" id="IPR054363">
    <property type="entry name" value="GH95_cat"/>
</dbReference>
<accession>J9FS24</accession>
<comment type="caution">
    <text evidence="4">The sequence shown here is derived from an EMBL/GenBank/DDBJ whole genome shotgun (WGS) entry which is preliminary data.</text>
</comment>
<feature type="domain" description="Alpha fucosidase A-like C-terminal" evidence="2">
    <location>
        <begin position="899"/>
        <end position="993"/>
    </location>
</feature>
<gene>
    <name evidence="4" type="ORF">EVA_14594</name>
</gene>
<dbReference type="InterPro" id="IPR012341">
    <property type="entry name" value="6hp_glycosidase-like_sf"/>
</dbReference>
<proteinExistence type="predicted"/>
<dbReference type="Pfam" id="PF21307">
    <property type="entry name" value="Glyco_hydro_95_C"/>
    <property type="match status" value="1"/>
</dbReference>
<organism evidence="4">
    <name type="scientific">gut metagenome</name>
    <dbReference type="NCBI Taxonomy" id="749906"/>
    <lineage>
        <taxon>unclassified sequences</taxon>
        <taxon>metagenomes</taxon>
        <taxon>organismal metagenomes</taxon>
    </lineage>
</organism>
<feature type="domain" description="Glycosyl hydrolase family 95 N-terminal" evidence="1">
    <location>
        <begin position="300"/>
        <end position="453"/>
    </location>
</feature>
<reference evidence="4" key="1">
    <citation type="journal article" date="2012" name="PLoS ONE">
        <title>Gene sets for utilization of primary and secondary nutrition supplies in the distal gut of endangered iberian lynx.</title>
        <authorList>
            <person name="Alcaide M."/>
            <person name="Messina E."/>
            <person name="Richter M."/>
            <person name="Bargiela R."/>
            <person name="Peplies J."/>
            <person name="Huws S.A."/>
            <person name="Newbold C.J."/>
            <person name="Golyshin P.N."/>
            <person name="Simon M.A."/>
            <person name="Lopez G."/>
            <person name="Yakimov M.M."/>
            <person name="Ferrer M."/>
        </authorList>
    </citation>
    <scope>NUCLEOTIDE SEQUENCE</scope>
</reference>
<evidence type="ECO:0000259" key="2">
    <source>
        <dbReference type="Pfam" id="PF21307"/>
    </source>
</evidence>
<dbReference type="InterPro" id="IPR008928">
    <property type="entry name" value="6-hairpin_glycosidase_sf"/>
</dbReference>
<dbReference type="SUPFAM" id="SSF48208">
    <property type="entry name" value="Six-hairpin glycosidases"/>
    <property type="match status" value="1"/>
</dbReference>
<dbReference type="PANTHER" id="PTHR31084:SF0">
    <property type="entry name" value="ALPHA-L-FUCOSIDASE 2"/>
    <property type="match status" value="1"/>
</dbReference>
<dbReference type="GO" id="GO:0004560">
    <property type="term" value="F:alpha-L-fucosidase activity"/>
    <property type="evidence" value="ECO:0007669"/>
    <property type="project" value="TreeGrafter"/>
</dbReference>
<dbReference type="InterPro" id="IPR049053">
    <property type="entry name" value="AFCA-like_C"/>
</dbReference>
<dbReference type="Pfam" id="PF22124">
    <property type="entry name" value="Glyco_hydro_95_cat"/>
    <property type="match status" value="1"/>
</dbReference>
<dbReference type="PANTHER" id="PTHR31084">
    <property type="entry name" value="ALPHA-L-FUCOSIDASE 2"/>
    <property type="match status" value="1"/>
</dbReference>
<dbReference type="EMBL" id="AMCI01004842">
    <property type="protein sequence ID" value="EJW97298.1"/>
    <property type="molecule type" value="Genomic_DNA"/>
</dbReference>
<name>J9FS24_9ZZZZ</name>
<dbReference type="AlphaFoldDB" id="J9FS24"/>
<evidence type="ECO:0000259" key="1">
    <source>
        <dbReference type="Pfam" id="PF14498"/>
    </source>
</evidence>
<feature type="domain" description="Glycosyl hydrolase family 95 catalytic" evidence="3">
    <location>
        <begin position="480"/>
        <end position="897"/>
    </location>
</feature>
<dbReference type="GO" id="GO:0005975">
    <property type="term" value="P:carbohydrate metabolic process"/>
    <property type="evidence" value="ECO:0007669"/>
    <property type="project" value="InterPro"/>
</dbReference>
<feature type="domain" description="Glycosyl hydrolase family 95 N-terminal" evidence="1">
    <location>
        <begin position="233"/>
        <end position="292"/>
    </location>
</feature>